<reference evidence="15 16" key="1">
    <citation type="submission" date="2018-06" db="EMBL/GenBank/DDBJ databases">
        <title>Genomic Encyclopedia of Type Strains, Phase IV (KMG-IV): sequencing the most valuable type-strain genomes for metagenomic binning, comparative biology and taxonomic classification.</title>
        <authorList>
            <person name="Goeker M."/>
        </authorList>
    </citation>
    <scope>NUCLEOTIDE SEQUENCE [LARGE SCALE GENOMIC DNA]</scope>
    <source>
        <strain evidence="15 16">DSM 22112</strain>
    </source>
</reference>
<dbReference type="Pfam" id="PF00589">
    <property type="entry name" value="Phage_integrase"/>
    <property type="match status" value="1"/>
</dbReference>
<dbReference type="Pfam" id="PF02899">
    <property type="entry name" value="Phage_int_SAM_1"/>
    <property type="match status" value="1"/>
</dbReference>
<keyword evidence="5" id="KW-0132">Cell division</keyword>
<dbReference type="GO" id="GO:0003677">
    <property type="term" value="F:DNA binding"/>
    <property type="evidence" value="ECO:0007669"/>
    <property type="project" value="UniProtKB-UniRule"/>
</dbReference>
<feature type="domain" description="Tyr recombinase" evidence="13">
    <location>
        <begin position="131"/>
        <end position="268"/>
    </location>
</feature>
<dbReference type="PROSITE" id="PS51900">
    <property type="entry name" value="CB"/>
    <property type="match status" value="1"/>
</dbReference>
<dbReference type="Gene3D" id="1.10.150.130">
    <property type="match status" value="1"/>
</dbReference>
<gene>
    <name evidence="15" type="ORF">DES36_11712</name>
</gene>
<dbReference type="InterPro" id="IPR013762">
    <property type="entry name" value="Integrase-like_cat_sf"/>
</dbReference>
<evidence type="ECO:0000256" key="7">
    <source>
        <dbReference type="ARBA" id="ARBA00022908"/>
    </source>
</evidence>
<evidence type="ECO:0000256" key="8">
    <source>
        <dbReference type="ARBA" id="ARBA00023125"/>
    </source>
</evidence>
<evidence type="ECO:0000313" key="15">
    <source>
        <dbReference type="EMBL" id="RBP59918.1"/>
    </source>
</evidence>
<evidence type="ECO:0000256" key="2">
    <source>
        <dbReference type="ARBA" id="ARBA00004496"/>
    </source>
</evidence>
<dbReference type="PANTHER" id="PTHR30349">
    <property type="entry name" value="PHAGE INTEGRASE-RELATED"/>
    <property type="match status" value="1"/>
</dbReference>
<evidence type="ECO:0000313" key="16">
    <source>
        <dbReference type="Proteomes" id="UP000253490"/>
    </source>
</evidence>
<evidence type="ECO:0000256" key="1">
    <source>
        <dbReference type="ARBA" id="ARBA00003283"/>
    </source>
</evidence>
<keyword evidence="6" id="KW-0159">Chromosome partition</keyword>
<evidence type="ECO:0000256" key="11">
    <source>
        <dbReference type="PROSITE-ProRule" id="PRU01248"/>
    </source>
</evidence>
<keyword evidence="9" id="KW-0233">DNA recombination</keyword>
<evidence type="ECO:0000259" key="14">
    <source>
        <dbReference type="PROSITE" id="PS51900"/>
    </source>
</evidence>
<keyword evidence="7" id="KW-0229">DNA integration</keyword>
<name>A0A366I1Q8_9FIRM</name>
<comment type="similarity">
    <text evidence="3">Belongs to the 'phage' integrase family.</text>
</comment>
<dbReference type="AlphaFoldDB" id="A0A366I1Q8"/>
<evidence type="ECO:0000256" key="6">
    <source>
        <dbReference type="ARBA" id="ARBA00022829"/>
    </source>
</evidence>
<dbReference type="InterPro" id="IPR002104">
    <property type="entry name" value="Integrase_catalytic"/>
</dbReference>
<evidence type="ECO:0000256" key="3">
    <source>
        <dbReference type="ARBA" id="ARBA00008857"/>
    </source>
</evidence>
<evidence type="ECO:0000256" key="12">
    <source>
        <dbReference type="SAM" id="MobiDB-lite"/>
    </source>
</evidence>
<dbReference type="GO" id="GO:0005737">
    <property type="term" value="C:cytoplasm"/>
    <property type="evidence" value="ECO:0007669"/>
    <property type="project" value="UniProtKB-SubCell"/>
</dbReference>
<keyword evidence="16" id="KW-1185">Reference proteome</keyword>
<organism evidence="15 16">
    <name type="scientific">Alkalibaculum bacchi</name>
    <dbReference type="NCBI Taxonomy" id="645887"/>
    <lineage>
        <taxon>Bacteria</taxon>
        <taxon>Bacillati</taxon>
        <taxon>Bacillota</taxon>
        <taxon>Clostridia</taxon>
        <taxon>Eubacteriales</taxon>
        <taxon>Eubacteriaceae</taxon>
        <taxon>Alkalibaculum</taxon>
    </lineage>
</organism>
<dbReference type="InterPro" id="IPR050090">
    <property type="entry name" value="Tyrosine_recombinase_XerCD"/>
</dbReference>
<dbReference type="GO" id="GO:0015074">
    <property type="term" value="P:DNA integration"/>
    <property type="evidence" value="ECO:0007669"/>
    <property type="project" value="UniProtKB-KW"/>
</dbReference>
<dbReference type="InterPro" id="IPR011010">
    <property type="entry name" value="DNA_brk_join_enz"/>
</dbReference>
<dbReference type="GO" id="GO:0006310">
    <property type="term" value="P:DNA recombination"/>
    <property type="evidence" value="ECO:0007669"/>
    <property type="project" value="UniProtKB-KW"/>
</dbReference>
<feature type="region of interest" description="Disordered" evidence="12">
    <location>
        <begin position="247"/>
        <end position="268"/>
    </location>
</feature>
<accession>A0A366I1Q8</accession>
<evidence type="ECO:0000256" key="9">
    <source>
        <dbReference type="ARBA" id="ARBA00023172"/>
    </source>
</evidence>
<dbReference type="GO" id="GO:0007059">
    <property type="term" value="P:chromosome segregation"/>
    <property type="evidence" value="ECO:0007669"/>
    <property type="project" value="UniProtKB-KW"/>
</dbReference>
<keyword evidence="10" id="KW-0131">Cell cycle</keyword>
<comment type="subcellular location">
    <subcellularLocation>
        <location evidence="2">Cytoplasm</location>
    </subcellularLocation>
</comment>
<dbReference type="InterPro" id="IPR004107">
    <property type="entry name" value="Integrase_SAM-like_N"/>
</dbReference>
<dbReference type="OrthoDB" id="9801717at2"/>
<dbReference type="Proteomes" id="UP000253490">
    <property type="component" value="Unassembled WGS sequence"/>
</dbReference>
<sequence>MERKLPVVLEEYLNYLNSRKTKPQTAQAYYYDISLYLKYMKSRMNRLEEKDIDSIDISDIDLKLLSKISDVDLISYNNYLDKIRQNGGAAKARKISSLKSFYHFIVYIKRYLDTNPCDQLEMPKIAKKPNKNTGDVSSDDILELIQSIHGKNHLRDKAILLLLLDSSISLQELVHLKLQDFAFEKHEINSSFNDGDAKKFPLKSETKMALQEYIDQERMSTDCNYLFLSQRKSQISVRTVQHLIQTRTEQNPKSRRNISSTVLRNMNI</sequence>
<evidence type="ECO:0000256" key="5">
    <source>
        <dbReference type="ARBA" id="ARBA00022618"/>
    </source>
</evidence>
<dbReference type="PROSITE" id="PS51898">
    <property type="entry name" value="TYR_RECOMBINASE"/>
    <property type="match status" value="1"/>
</dbReference>
<proteinExistence type="inferred from homology"/>
<evidence type="ECO:0000259" key="13">
    <source>
        <dbReference type="PROSITE" id="PS51898"/>
    </source>
</evidence>
<comment type="function">
    <text evidence="1">Site-specific tyrosine recombinase, which acts by catalyzing the cutting and rejoining of the recombining DNA molecules.</text>
</comment>
<dbReference type="Gene3D" id="1.10.443.10">
    <property type="entry name" value="Intergrase catalytic core"/>
    <property type="match status" value="1"/>
</dbReference>
<evidence type="ECO:0000256" key="4">
    <source>
        <dbReference type="ARBA" id="ARBA00022490"/>
    </source>
</evidence>
<dbReference type="SUPFAM" id="SSF56349">
    <property type="entry name" value="DNA breaking-rejoining enzymes"/>
    <property type="match status" value="1"/>
</dbReference>
<comment type="caution">
    <text evidence="15">The sequence shown here is derived from an EMBL/GenBank/DDBJ whole genome shotgun (WGS) entry which is preliminary data.</text>
</comment>
<dbReference type="PANTHER" id="PTHR30349:SF77">
    <property type="entry name" value="TYROSINE RECOMBINASE XERC"/>
    <property type="match status" value="1"/>
</dbReference>
<evidence type="ECO:0000256" key="10">
    <source>
        <dbReference type="ARBA" id="ARBA00023306"/>
    </source>
</evidence>
<protein>
    <submittedName>
        <fullName evidence="15">Site-specific recombinase XerD</fullName>
    </submittedName>
</protein>
<dbReference type="EMBL" id="QNRX01000017">
    <property type="protein sequence ID" value="RBP59918.1"/>
    <property type="molecule type" value="Genomic_DNA"/>
</dbReference>
<dbReference type="GO" id="GO:0051301">
    <property type="term" value="P:cell division"/>
    <property type="evidence" value="ECO:0007669"/>
    <property type="project" value="UniProtKB-KW"/>
</dbReference>
<dbReference type="RefSeq" id="WP_113921378.1">
    <property type="nucleotide sequence ID" value="NZ_CALNCS010000053.1"/>
</dbReference>
<feature type="domain" description="Core-binding (CB)" evidence="14">
    <location>
        <begin position="3"/>
        <end position="106"/>
    </location>
</feature>
<keyword evidence="8 11" id="KW-0238">DNA-binding</keyword>
<dbReference type="InterPro" id="IPR044068">
    <property type="entry name" value="CB"/>
</dbReference>
<keyword evidence="4" id="KW-0963">Cytoplasm</keyword>
<dbReference type="InterPro" id="IPR010998">
    <property type="entry name" value="Integrase_recombinase_N"/>
</dbReference>